<evidence type="ECO:0000313" key="3">
    <source>
        <dbReference type="Proteomes" id="UP000184050"/>
    </source>
</evidence>
<dbReference type="RefSeq" id="WP_073173781.1">
    <property type="nucleotide sequence ID" value="NZ_FQZE01000048.1"/>
</dbReference>
<dbReference type="InterPro" id="IPR022409">
    <property type="entry name" value="PKD/Chitinase_dom"/>
</dbReference>
<dbReference type="CDD" id="cd00146">
    <property type="entry name" value="PKD"/>
    <property type="match status" value="1"/>
</dbReference>
<accession>A0A1M6NXD5</accession>
<dbReference type="InterPro" id="IPR000601">
    <property type="entry name" value="PKD_dom"/>
</dbReference>
<dbReference type="SUPFAM" id="SSF49299">
    <property type="entry name" value="PKD domain"/>
    <property type="match status" value="1"/>
</dbReference>
<dbReference type="InterPro" id="IPR013783">
    <property type="entry name" value="Ig-like_fold"/>
</dbReference>
<proteinExistence type="predicted"/>
<evidence type="ECO:0000313" key="2">
    <source>
        <dbReference type="EMBL" id="SHK00298.1"/>
    </source>
</evidence>
<dbReference type="STRING" id="1168035.SAMN05444280_1487"/>
<dbReference type="AlphaFoldDB" id="A0A1M6NXD5"/>
<protein>
    <submittedName>
        <fullName evidence="2">PKD domain-containing protein</fullName>
    </submittedName>
</protein>
<organism evidence="2 3">
    <name type="scientific">Tangfeifania diversioriginum</name>
    <dbReference type="NCBI Taxonomy" id="1168035"/>
    <lineage>
        <taxon>Bacteria</taxon>
        <taxon>Pseudomonadati</taxon>
        <taxon>Bacteroidota</taxon>
        <taxon>Bacteroidia</taxon>
        <taxon>Marinilabiliales</taxon>
        <taxon>Prolixibacteraceae</taxon>
        <taxon>Tangfeifania</taxon>
    </lineage>
</organism>
<dbReference type="OrthoDB" id="1491323at2"/>
<dbReference type="PROSITE" id="PS51257">
    <property type="entry name" value="PROKAR_LIPOPROTEIN"/>
    <property type="match status" value="1"/>
</dbReference>
<evidence type="ECO:0000259" key="1">
    <source>
        <dbReference type="PROSITE" id="PS50093"/>
    </source>
</evidence>
<dbReference type="SMART" id="SM00089">
    <property type="entry name" value="PKD"/>
    <property type="match status" value="1"/>
</dbReference>
<name>A0A1M6NXD5_9BACT</name>
<reference evidence="2 3" key="1">
    <citation type="submission" date="2016-11" db="EMBL/GenBank/DDBJ databases">
        <authorList>
            <person name="Jaros S."/>
            <person name="Januszkiewicz K."/>
            <person name="Wedrychowicz H."/>
        </authorList>
    </citation>
    <scope>NUCLEOTIDE SEQUENCE [LARGE SCALE GENOMIC DNA]</scope>
    <source>
        <strain evidence="2 3">DSM 27063</strain>
    </source>
</reference>
<keyword evidence="3" id="KW-1185">Reference proteome</keyword>
<feature type="domain" description="PKD" evidence="1">
    <location>
        <begin position="53"/>
        <end position="111"/>
    </location>
</feature>
<sequence length="337" mass="36952">MKRKLFYLGSVFLGMLLFILLSCTEEENRPTFPLSAEIFHSVAKKQVAFTALTHSAVSWNWDFGDGNTSTEKNPVHVYEEGGYYVATLTASDDAGNSVTKEVKLAIELTPYALLTGEHTADDYDGKTWKLASAHSINDKLVNSDASFSLMDEDIEYLPTGAFDLYLGLPEAYNDEFTFYNDGSYRQNTTDGSSFGGIVYASVLQQLGLTSITKTGGEAVFGADAFALTTFTPDDNATFVFTENEDFSIPTIPDFATGIQPPEIPIVTYPDVMTIDFSGSTAFVGVRDFHRKVIVQEITDSSMRLVMFLTMSPDAIVSQDPLIALSTTAMILTFNVVN</sequence>
<dbReference type="Proteomes" id="UP000184050">
    <property type="component" value="Unassembled WGS sequence"/>
</dbReference>
<dbReference type="InterPro" id="IPR035986">
    <property type="entry name" value="PKD_dom_sf"/>
</dbReference>
<dbReference type="Gene3D" id="2.60.40.10">
    <property type="entry name" value="Immunoglobulins"/>
    <property type="match status" value="1"/>
</dbReference>
<dbReference type="Pfam" id="PF18911">
    <property type="entry name" value="PKD_4"/>
    <property type="match status" value="1"/>
</dbReference>
<dbReference type="PROSITE" id="PS50093">
    <property type="entry name" value="PKD"/>
    <property type="match status" value="1"/>
</dbReference>
<gene>
    <name evidence="2" type="ORF">SAMN05444280_1487</name>
</gene>
<dbReference type="EMBL" id="FQZE01000048">
    <property type="protein sequence ID" value="SHK00298.1"/>
    <property type="molecule type" value="Genomic_DNA"/>
</dbReference>